<dbReference type="GO" id="GO:0005975">
    <property type="term" value="P:carbohydrate metabolic process"/>
    <property type="evidence" value="ECO:0007669"/>
    <property type="project" value="InterPro"/>
</dbReference>
<reference evidence="11 12" key="1">
    <citation type="submission" date="2019-02" db="EMBL/GenBank/DDBJ databases">
        <title>Hansschlegelia quercus sp. nov., a novel methylotrophic bacterium from buds of oak (Quercus robur L.).</title>
        <authorList>
            <person name="Agafonova N.V."/>
            <person name="Kaparullina E.N."/>
            <person name="Grouzdev D.S."/>
            <person name="Doronina N.V."/>
        </authorList>
    </citation>
    <scope>NUCLEOTIDE SEQUENCE [LARGE SCALE GENOMIC DNA]</scope>
    <source>
        <strain evidence="11 12">Dub</strain>
    </source>
</reference>
<dbReference type="FunFam" id="3.40.50.1000:FF:000022">
    <property type="entry name" value="Phosphoglycolate phosphatase"/>
    <property type="match status" value="1"/>
</dbReference>
<dbReference type="GO" id="GO:0005829">
    <property type="term" value="C:cytosol"/>
    <property type="evidence" value="ECO:0007669"/>
    <property type="project" value="TreeGrafter"/>
</dbReference>
<evidence type="ECO:0000256" key="8">
    <source>
        <dbReference type="ARBA" id="ARBA00022842"/>
    </source>
</evidence>
<dbReference type="InterPro" id="IPR023214">
    <property type="entry name" value="HAD_sf"/>
</dbReference>
<accession>A0A4Q9GKW4</accession>
<dbReference type="InterPro" id="IPR023198">
    <property type="entry name" value="PGP-like_dom2"/>
</dbReference>
<keyword evidence="8 10" id="KW-0460">Magnesium</keyword>
<dbReference type="PANTHER" id="PTHR43434:SF1">
    <property type="entry name" value="PHOSPHOGLYCOLATE PHOSPHATASE"/>
    <property type="match status" value="1"/>
</dbReference>
<evidence type="ECO:0000256" key="2">
    <source>
        <dbReference type="ARBA" id="ARBA00001946"/>
    </source>
</evidence>
<dbReference type="PANTHER" id="PTHR43434">
    <property type="entry name" value="PHOSPHOGLYCOLATE PHOSPHATASE"/>
    <property type="match status" value="1"/>
</dbReference>
<dbReference type="InterPro" id="IPR036412">
    <property type="entry name" value="HAD-like_sf"/>
</dbReference>
<feature type="binding site" evidence="10">
    <location>
        <position position="174"/>
    </location>
    <ligand>
        <name>Mg(2+)</name>
        <dbReference type="ChEBI" id="CHEBI:18420"/>
    </ligand>
</feature>
<proteinExistence type="inferred from homology"/>
<evidence type="ECO:0000256" key="5">
    <source>
        <dbReference type="ARBA" id="ARBA00013078"/>
    </source>
</evidence>
<evidence type="ECO:0000256" key="10">
    <source>
        <dbReference type="HAMAP-Rule" id="MF_00495"/>
    </source>
</evidence>
<evidence type="ECO:0000256" key="3">
    <source>
        <dbReference type="ARBA" id="ARBA00004818"/>
    </source>
</evidence>
<dbReference type="OrthoDB" id="9793014at2"/>
<dbReference type="Pfam" id="PF13419">
    <property type="entry name" value="HAD_2"/>
    <property type="match status" value="1"/>
</dbReference>
<comment type="caution">
    <text evidence="11">The sequence shown here is derived from an EMBL/GenBank/DDBJ whole genome shotgun (WGS) entry which is preliminary data.</text>
</comment>
<sequence length="225" mass="23881">MSERAPVTIVFDLDGTLVESAPDLLEALTATLIEEGVEPIPYDQARGLIGAGARALVQRGLDAADRKVTKERLDALHAFFLQHYSAHIADKTRPYAGCEDALDRLAASGAKLAVCTNKIESLARQLLDALNLTSRFDAIVGGDTFGVSKPDPTSLLGAIERAGGDPSRAVMVGDSSTDVDAAKNAGVPVIVATFGYTEIPARELGGDRLMDRFEELEELVGELTD</sequence>
<keyword evidence="7 10" id="KW-0378">Hydrolase</keyword>
<keyword evidence="9 10" id="KW-0119">Carbohydrate metabolism</keyword>
<dbReference type="InterPro" id="IPR041492">
    <property type="entry name" value="HAD_2"/>
</dbReference>
<dbReference type="Gene3D" id="1.10.150.240">
    <property type="entry name" value="Putative phosphatase, domain 2"/>
    <property type="match status" value="1"/>
</dbReference>
<dbReference type="HAMAP" id="MF_00495">
    <property type="entry name" value="GPH_hydrolase_bact"/>
    <property type="match status" value="1"/>
</dbReference>
<name>A0A4Q9GKW4_9HYPH</name>
<dbReference type="NCBIfam" id="TIGR01549">
    <property type="entry name" value="HAD-SF-IA-v1"/>
    <property type="match status" value="1"/>
</dbReference>
<dbReference type="GO" id="GO:0006281">
    <property type="term" value="P:DNA repair"/>
    <property type="evidence" value="ECO:0007669"/>
    <property type="project" value="TreeGrafter"/>
</dbReference>
<dbReference type="GO" id="GO:0046872">
    <property type="term" value="F:metal ion binding"/>
    <property type="evidence" value="ECO:0007669"/>
    <property type="project" value="UniProtKB-KW"/>
</dbReference>
<dbReference type="NCBIfam" id="TIGR01449">
    <property type="entry name" value="PGP_bact"/>
    <property type="match status" value="1"/>
</dbReference>
<dbReference type="InterPro" id="IPR037512">
    <property type="entry name" value="PGPase_prok"/>
</dbReference>
<dbReference type="Gene3D" id="3.40.50.1000">
    <property type="entry name" value="HAD superfamily/HAD-like"/>
    <property type="match status" value="1"/>
</dbReference>
<keyword evidence="12" id="KW-1185">Reference proteome</keyword>
<dbReference type="EMBL" id="SIUB01000001">
    <property type="protein sequence ID" value="TBN54933.1"/>
    <property type="molecule type" value="Genomic_DNA"/>
</dbReference>
<dbReference type="RefSeq" id="WP_131001186.1">
    <property type="nucleotide sequence ID" value="NZ_JBHSZR010000002.1"/>
</dbReference>
<evidence type="ECO:0000256" key="7">
    <source>
        <dbReference type="ARBA" id="ARBA00022801"/>
    </source>
</evidence>
<feature type="binding site" evidence="10">
    <location>
        <position position="14"/>
    </location>
    <ligand>
        <name>Mg(2+)</name>
        <dbReference type="ChEBI" id="CHEBI:18420"/>
    </ligand>
</feature>
<dbReference type="EC" id="3.1.3.18" evidence="5 10"/>
<evidence type="ECO:0000313" key="12">
    <source>
        <dbReference type="Proteomes" id="UP000291613"/>
    </source>
</evidence>
<comment type="similarity">
    <text evidence="4 10">Belongs to the HAD-like hydrolase superfamily. CbbY/CbbZ/Gph/YieH family.</text>
</comment>
<dbReference type="SFLD" id="SFLDG01135">
    <property type="entry name" value="C1.5.6:_HAD__Beta-PGM__Phospha"/>
    <property type="match status" value="1"/>
</dbReference>
<dbReference type="GO" id="GO:0008967">
    <property type="term" value="F:phosphoglycolate phosphatase activity"/>
    <property type="evidence" value="ECO:0007669"/>
    <property type="project" value="UniProtKB-UniRule"/>
</dbReference>
<dbReference type="InterPro" id="IPR050155">
    <property type="entry name" value="HAD-like_hydrolase_sf"/>
</dbReference>
<dbReference type="UniPathway" id="UPA00865">
    <property type="reaction ID" value="UER00834"/>
</dbReference>
<dbReference type="AlphaFoldDB" id="A0A4Q9GKW4"/>
<dbReference type="GO" id="GO:0046295">
    <property type="term" value="P:glycolate biosynthetic process"/>
    <property type="evidence" value="ECO:0007669"/>
    <property type="project" value="UniProtKB-UniRule"/>
</dbReference>
<gene>
    <name evidence="11" type="primary">gph</name>
    <name evidence="11" type="ORF">EYR15_01920</name>
</gene>
<dbReference type="InterPro" id="IPR006439">
    <property type="entry name" value="HAD-SF_hydro_IA"/>
</dbReference>
<evidence type="ECO:0000313" key="11">
    <source>
        <dbReference type="EMBL" id="TBN54933.1"/>
    </source>
</evidence>
<dbReference type="SFLD" id="SFLDS00003">
    <property type="entry name" value="Haloacid_Dehalogenase"/>
    <property type="match status" value="1"/>
</dbReference>
<evidence type="ECO:0000256" key="4">
    <source>
        <dbReference type="ARBA" id="ARBA00006171"/>
    </source>
</evidence>
<dbReference type="SFLD" id="SFLDG01129">
    <property type="entry name" value="C1.5:_HAD__Beta-PGM__Phosphata"/>
    <property type="match status" value="1"/>
</dbReference>
<comment type="cofactor">
    <cofactor evidence="2 10">
        <name>Mg(2+)</name>
        <dbReference type="ChEBI" id="CHEBI:18420"/>
    </cofactor>
</comment>
<feature type="active site" description="Nucleophile" evidence="10">
    <location>
        <position position="12"/>
    </location>
</feature>
<dbReference type="PRINTS" id="PR00413">
    <property type="entry name" value="HADHALOGNASE"/>
</dbReference>
<dbReference type="SUPFAM" id="SSF56784">
    <property type="entry name" value="HAD-like"/>
    <property type="match status" value="1"/>
</dbReference>
<comment type="pathway">
    <text evidence="3 10">Organic acid metabolism; glycolate biosynthesis; glycolate from 2-phosphoglycolate: step 1/1.</text>
</comment>
<keyword evidence="6 10" id="KW-0479">Metal-binding</keyword>
<feature type="binding site" evidence="10">
    <location>
        <position position="12"/>
    </location>
    <ligand>
        <name>Mg(2+)</name>
        <dbReference type="ChEBI" id="CHEBI:18420"/>
    </ligand>
</feature>
<evidence type="ECO:0000256" key="1">
    <source>
        <dbReference type="ARBA" id="ARBA00000830"/>
    </source>
</evidence>
<organism evidence="11 12">
    <name type="scientific">Hansschlegelia quercus</name>
    <dbReference type="NCBI Taxonomy" id="2528245"/>
    <lineage>
        <taxon>Bacteria</taxon>
        <taxon>Pseudomonadati</taxon>
        <taxon>Pseudomonadota</taxon>
        <taxon>Alphaproteobacteria</taxon>
        <taxon>Hyphomicrobiales</taxon>
        <taxon>Methylopilaceae</taxon>
        <taxon>Hansschlegelia</taxon>
    </lineage>
</organism>
<dbReference type="Proteomes" id="UP000291613">
    <property type="component" value="Unassembled WGS sequence"/>
</dbReference>
<comment type="catalytic activity">
    <reaction evidence="1 10">
        <text>2-phosphoglycolate + H2O = glycolate + phosphate</text>
        <dbReference type="Rhea" id="RHEA:14369"/>
        <dbReference type="ChEBI" id="CHEBI:15377"/>
        <dbReference type="ChEBI" id="CHEBI:29805"/>
        <dbReference type="ChEBI" id="CHEBI:43474"/>
        <dbReference type="ChEBI" id="CHEBI:58033"/>
        <dbReference type="EC" id="3.1.3.18"/>
    </reaction>
</comment>
<comment type="function">
    <text evidence="10">Specifically catalyzes the dephosphorylation of 2-phosphoglycolate. Is involved in the dissimilation of the intracellular 2-phosphoglycolate formed during the DNA repair of 3'-phosphoglycolate ends, a major class of DNA lesions induced by oxidative stress.</text>
</comment>
<evidence type="ECO:0000256" key="6">
    <source>
        <dbReference type="ARBA" id="ARBA00022723"/>
    </source>
</evidence>
<dbReference type="NCBIfam" id="TIGR01509">
    <property type="entry name" value="HAD-SF-IA-v3"/>
    <property type="match status" value="1"/>
</dbReference>
<protein>
    <recommendedName>
        <fullName evidence="5 10">Phosphoglycolate phosphatase</fullName>
        <shortName evidence="10">PGP</shortName>
        <shortName evidence="10">PGPase</shortName>
        <ecNumber evidence="5 10">3.1.3.18</ecNumber>
    </recommendedName>
</protein>
<evidence type="ECO:0000256" key="9">
    <source>
        <dbReference type="ARBA" id="ARBA00023277"/>
    </source>
</evidence>